<evidence type="ECO:0000313" key="1">
    <source>
        <dbReference type="EMBL" id="CAB0033545.1"/>
    </source>
</evidence>
<sequence>MEKKKLALACRRIEQHTLLSYGFVRARSREDREGTTSQAAGTTSTRRCRPLYVLGLGQMDVKGLLKSISEEGLLLMDGATNVWGHPVSQWTLLIDLEGLNTSLVLYSLRN</sequence>
<gene>
    <name evidence="1" type="ORF">TBRA_LOCUS5446</name>
</gene>
<dbReference type="AlphaFoldDB" id="A0A6H5I8K6"/>
<proteinExistence type="predicted"/>
<accession>A0A6H5I8K6</accession>
<dbReference type="SUPFAM" id="SSF52087">
    <property type="entry name" value="CRAL/TRIO domain"/>
    <property type="match status" value="1"/>
</dbReference>
<dbReference type="EMBL" id="CADCXV010000714">
    <property type="protein sequence ID" value="CAB0033545.1"/>
    <property type="molecule type" value="Genomic_DNA"/>
</dbReference>
<dbReference type="OrthoDB" id="30289at2759"/>
<reference evidence="1 2" key="1">
    <citation type="submission" date="2020-02" db="EMBL/GenBank/DDBJ databases">
        <authorList>
            <person name="Ferguson B K."/>
        </authorList>
    </citation>
    <scope>NUCLEOTIDE SEQUENCE [LARGE SCALE GENOMIC DNA]</scope>
</reference>
<organism evidence="1 2">
    <name type="scientific">Trichogramma brassicae</name>
    <dbReference type="NCBI Taxonomy" id="86971"/>
    <lineage>
        <taxon>Eukaryota</taxon>
        <taxon>Metazoa</taxon>
        <taxon>Ecdysozoa</taxon>
        <taxon>Arthropoda</taxon>
        <taxon>Hexapoda</taxon>
        <taxon>Insecta</taxon>
        <taxon>Pterygota</taxon>
        <taxon>Neoptera</taxon>
        <taxon>Endopterygota</taxon>
        <taxon>Hymenoptera</taxon>
        <taxon>Apocrita</taxon>
        <taxon>Proctotrupomorpha</taxon>
        <taxon>Chalcidoidea</taxon>
        <taxon>Trichogrammatidae</taxon>
        <taxon>Trichogramma</taxon>
    </lineage>
</organism>
<dbReference type="Gene3D" id="3.40.525.10">
    <property type="entry name" value="CRAL-TRIO lipid binding domain"/>
    <property type="match status" value="1"/>
</dbReference>
<protein>
    <submittedName>
        <fullName evidence="1">Uncharacterized protein</fullName>
    </submittedName>
</protein>
<dbReference type="InterPro" id="IPR036865">
    <property type="entry name" value="CRAL-TRIO_dom_sf"/>
</dbReference>
<evidence type="ECO:0000313" key="2">
    <source>
        <dbReference type="Proteomes" id="UP000479190"/>
    </source>
</evidence>
<name>A0A6H5I8K6_9HYME</name>
<keyword evidence="2" id="KW-1185">Reference proteome</keyword>
<dbReference type="Proteomes" id="UP000479190">
    <property type="component" value="Unassembled WGS sequence"/>
</dbReference>